<organism evidence="2 3">
    <name type="scientific">Geodia barretti</name>
    <name type="common">Barrett's horny sponge</name>
    <dbReference type="NCBI Taxonomy" id="519541"/>
    <lineage>
        <taxon>Eukaryota</taxon>
        <taxon>Metazoa</taxon>
        <taxon>Porifera</taxon>
        <taxon>Demospongiae</taxon>
        <taxon>Heteroscleromorpha</taxon>
        <taxon>Tetractinellida</taxon>
        <taxon>Astrophorina</taxon>
        <taxon>Geodiidae</taxon>
        <taxon>Geodia</taxon>
    </lineage>
</organism>
<dbReference type="Proteomes" id="UP001174909">
    <property type="component" value="Unassembled WGS sequence"/>
</dbReference>
<comment type="caution">
    <text evidence="2">The sequence shown here is derived from an EMBL/GenBank/DDBJ whole genome shotgun (WGS) entry which is preliminary data.</text>
</comment>
<proteinExistence type="predicted"/>
<gene>
    <name evidence="2" type="ORF">GBAR_LOCUS9156</name>
</gene>
<evidence type="ECO:0000256" key="1">
    <source>
        <dbReference type="SAM" id="MobiDB-lite"/>
    </source>
</evidence>
<keyword evidence="3" id="KW-1185">Reference proteome</keyword>
<dbReference type="EMBL" id="CASHTH010001384">
    <property type="protein sequence ID" value="CAI8014662.1"/>
    <property type="molecule type" value="Genomic_DNA"/>
</dbReference>
<name>A0AA35RP40_GEOBA</name>
<feature type="non-terminal residue" evidence="2">
    <location>
        <position position="1"/>
    </location>
</feature>
<sequence length="98" mass="10969">TPPGRPSPSSSSSTTPVSSPNKRSLQVEAGGSSNTTQIAPDWPWSRLSDTDRLRRVKFLAERAIKVKFRSANEFKHETNTYKTASWAYCLHTVRIYNG</sequence>
<reference evidence="2" key="1">
    <citation type="submission" date="2023-03" db="EMBL/GenBank/DDBJ databases">
        <authorList>
            <person name="Steffen K."/>
            <person name="Cardenas P."/>
        </authorList>
    </citation>
    <scope>NUCLEOTIDE SEQUENCE</scope>
</reference>
<protein>
    <submittedName>
        <fullName evidence="2">Uncharacterized protein</fullName>
    </submittedName>
</protein>
<evidence type="ECO:0000313" key="2">
    <source>
        <dbReference type="EMBL" id="CAI8014662.1"/>
    </source>
</evidence>
<feature type="compositionally biased region" description="Low complexity" evidence="1">
    <location>
        <begin position="7"/>
        <end position="20"/>
    </location>
</feature>
<evidence type="ECO:0000313" key="3">
    <source>
        <dbReference type="Proteomes" id="UP001174909"/>
    </source>
</evidence>
<feature type="region of interest" description="Disordered" evidence="1">
    <location>
        <begin position="1"/>
        <end position="44"/>
    </location>
</feature>
<accession>A0AA35RP40</accession>
<dbReference type="AlphaFoldDB" id="A0AA35RP40"/>